<dbReference type="GO" id="GO:0005886">
    <property type="term" value="C:plasma membrane"/>
    <property type="evidence" value="ECO:0007669"/>
    <property type="project" value="UniProtKB-SubCell"/>
</dbReference>
<keyword evidence="6 7" id="KW-0472">Membrane</keyword>
<feature type="transmembrane region" description="Helical" evidence="7">
    <location>
        <begin position="321"/>
        <end position="342"/>
    </location>
</feature>
<feature type="transmembrane region" description="Helical" evidence="7">
    <location>
        <begin position="108"/>
        <end position="131"/>
    </location>
</feature>
<dbReference type="InterPro" id="IPR050833">
    <property type="entry name" value="Poly_Biosynth_Transport"/>
</dbReference>
<dbReference type="OrthoDB" id="5486360at2"/>
<feature type="transmembrane region" description="Helical" evidence="7">
    <location>
        <begin position="168"/>
        <end position="188"/>
    </location>
</feature>
<evidence type="ECO:0000313" key="9">
    <source>
        <dbReference type="Proteomes" id="UP000298438"/>
    </source>
</evidence>
<organism evidence="8 9">
    <name type="scientific">Zemynaea arenosa</name>
    <dbReference type="NCBI Taxonomy" id="2561931"/>
    <lineage>
        <taxon>Bacteria</taxon>
        <taxon>Pseudomonadati</taxon>
        <taxon>Pseudomonadota</taxon>
        <taxon>Betaproteobacteria</taxon>
        <taxon>Burkholderiales</taxon>
        <taxon>Oxalobacteraceae</taxon>
        <taxon>Telluria group</taxon>
        <taxon>Zemynaea</taxon>
    </lineage>
</organism>
<feature type="transmembrane region" description="Helical" evidence="7">
    <location>
        <begin position="16"/>
        <end position="34"/>
    </location>
</feature>
<sequence>MSSTRISLLFSFAEKYLLLIVATAASMVVARLLTPEETGIYSIGSMLVGLAHVLRDFGVGQYVVQARELDTAALRAVLGTSYLLAAGLAVLIALLSEPLAAFYAEPRLVTVLQLLAVNFVLIPASSVTLALLRRQMRFGAVCAVNVIYGLTGALAAAGLAWYGAGYMSLAWATLSASVAGLLASLAVRPAELPWLPSLRGMRKVLGFGAVSTAGTVVDEAAVSTPDLVIGKLIGMEGAGLFGKAQSVLAVFRNVVMAAVTPVLLPLYAERERSGGCPNTAYLTTVTYLTACAWPFFAVVAVATLPVVRVLYGDQWDGAVPLIRVLCVSAALYSMGGVSRYLFVATGHVKLQARLDVLAALVRIAAVAAGALGGLAGAAWAVSGSAMFRTWLTCRY</sequence>
<evidence type="ECO:0000256" key="4">
    <source>
        <dbReference type="ARBA" id="ARBA00022692"/>
    </source>
</evidence>
<evidence type="ECO:0000256" key="6">
    <source>
        <dbReference type="ARBA" id="ARBA00023136"/>
    </source>
</evidence>
<evidence type="ECO:0000256" key="7">
    <source>
        <dbReference type="SAM" id="Phobius"/>
    </source>
</evidence>
<feature type="transmembrane region" description="Helical" evidence="7">
    <location>
        <begin position="280"/>
        <end position="301"/>
    </location>
</feature>
<comment type="caution">
    <text evidence="8">The sequence shown here is derived from an EMBL/GenBank/DDBJ whole genome shotgun (WGS) entry which is preliminary data.</text>
</comment>
<dbReference type="RefSeq" id="WP_135208761.1">
    <property type="nucleotide sequence ID" value="NZ_SPVF01000241.1"/>
</dbReference>
<dbReference type="AlphaFoldDB" id="A0A4Y9RZS8"/>
<accession>A0A4Y9RZS8</accession>
<evidence type="ECO:0000313" key="8">
    <source>
        <dbReference type="EMBL" id="TFW14747.1"/>
    </source>
</evidence>
<keyword evidence="9" id="KW-1185">Reference proteome</keyword>
<feature type="transmembrane region" description="Helical" evidence="7">
    <location>
        <begin position="138"/>
        <end position="162"/>
    </location>
</feature>
<evidence type="ECO:0000256" key="3">
    <source>
        <dbReference type="ARBA" id="ARBA00022475"/>
    </source>
</evidence>
<comment type="subcellular location">
    <subcellularLocation>
        <location evidence="1">Cell membrane</location>
        <topology evidence="1">Multi-pass membrane protein</topology>
    </subcellularLocation>
</comment>
<gene>
    <name evidence="8" type="ORF">E4L96_18865</name>
</gene>
<name>A0A4Y9RZS8_9BURK</name>
<feature type="transmembrane region" description="Helical" evidence="7">
    <location>
        <begin position="40"/>
        <end position="64"/>
    </location>
</feature>
<keyword evidence="3" id="KW-1003">Cell membrane</keyword>
<dbReference type="PANTHER" id="PTHR30250:SF10">
    <property type="entry name" value="LIPOPOLYSACCHARIDE BIOSYNTHESIS PROTEIN WZXC"/>
    <property type="match status" value="1"/>
</dbReference>
<proteinExistence type="inferred from homology"/>
<keyword evidence="4 7" id="KW-0812">Transmembrane</keyword>
<dbReference type="Pfam" id="PF13440">
    <property type="entry name" value="Polysacc_synt_3"/>
    <property type="match status" value="1"/>
</dbReference>
<protein>
    <submittedName>
        <fullName evidence="8">Lipopolysaccharide biosynthesis protein</fullName>
    </submittedName>
</protein>
<feature type="transmembrane region" description="Helical" evidence="7">
    <location>
        <begin position="76"/>
        <end position="96"/>
    </location>
</feature>
<dbReference type="Proteomes" id="UP000298438">
    <property type="component" value="Unassembled WGS sequence"/>
</dbReference>
<dbReference type="EMBL" id="SPVF01000241">
    <property type="protein sequence ID" value="TFW14747.1"/>
    <property type="molecule type" value="Genomic_DNA"/>
</dbReference>
<evidence type="ECO:0000256" key="5">
    <source>
        <dbReference type="ARBA" id="ARBA00022989"/>
    </source>
</evidence>
<feature type="transmembrane region" description="Helical" evidence="7">
    <location>
        <begin position="354"/>
        <end position="381"/>
    </location>
</feature>
<keyword evidence="5 7" id="KW-1133">Transmembrane helix</keyword>
<feature type="non-terminal residue" evidence="8">
    <location>
        <position position="395"/>
    </location>
</feature>
<comment type="similarity">
    <text evidence="2">Belongs to the polysaccharide synthase family.</text>
</comment>
<evidence type="ECO:0000256" key="1">
    <source>
        <dbReference type="ARBA" id="ARBA00004651"/>
    </source>
</evidence>
<dbReference type="PANTHER" id="PTHR30250">
    <property type="entry name" value="PST FAMILY PREDICTED COLANIC ACID TRANSPORTER"/>
    <property type="match status" value="1"/>
</dbReference>
<reference evidence="8 9" key="1">
    <citation type="submission" date="2019-03" db="EMBL/GenBank/DDBJ databases">
        <title>Draft Genome Sequence of Massilia arenosa sp. nov., a Novel Massilia Species Isolated from a Sandy-loam Maize Soil.</title>
        <authorList>
            <person name="Raths R."/>
            <person name="Peta V."/>
            <person name="Bucking H."/>
        </authorList>
    </citation>
    <scope>NUCLEOTIDE SEQUENCE [LARGE SCALE GENOMIC DNA]</scope>
    <source>
        <strain evidence="8 9">MC02</strain>
    </source>
</reference>
<evidence type="ECO:0000256" key="2">
    <source>
        <dbReference type="ARBA" id="ARBA00007430"/>
    </source>
</evidence>